<gene>
    <name evidence="3" type="ORF">ENJ51_11225</name>
</gene>
<keyword evidence="3" id="KW-0547">Nucleotide-binding</keyword>
<dbReference type="Proteomes" id="UP000885750">
    <property type="component" value="Unassembled WGS sequence"/>
</dbReference>
<dbReference type="AlphaFoldDB" id="A0A7V2T4K8"/>
<reference evidence="3" key="1">
    <citation type="journal article" date="2020" name="mSystems">
        <title>Genome- and Community-Level Interaction Insights into Carbon Utilization and Element Cycling Functions of Hydrothermarchaeota in Hydrothermal Sediment.</title>
        <authorList>
            <person name="Zhou Z."/>
            <person name="Liu Y."/>
            <person name="Xu W."/>
            <person name="Pan J."/>
            <person name="Luo Z.H."/>
            <person name="Li M."/>
        </authorList>
    </citation>
    <scope>NUCLEOTIDE SEQUENCE [LARGE SCALE GENOMIC DNA]</scope>
    <source>
        <strain evidence="3">HyVt-493</strain>
    </source>
</reference>
<feature type="domain" description="DUF4143" evidence="2">
    <location>
        <begin position="193"/>
        <end position="352"/>
    </location>
</feature>
<evidence type="ECO:0000259" key="2">
    <source>
        <dbReference type="Pfam" id="PF13635"/>
    </source>
</evidence>
<dbReference type="InterPro" id="IPR027417">
    <property type="entry name" value="P-loop_NTPase"/>
</dbReference>
<evidence type="ECO:0000259" key="1">
    <source>
        <dbReference type="Pfam" id="PF13173"/>
    </source>
</evidence>
<protein>
    <submittedName>
        <fullName evidence="3">ATP-binding protein</fullName>
    </submittedName>
</protein>
<sequence>MITRSVSPILKTALNISPIVLLSGARQVGKSTLSALLFDNYAILDDVDLRVNAIENPKGFLRQIGKPVCIDEIQKAPNLLEAIKLDVDKERVNGSFLLTGSANLLDMKKTKDTLAGRIIELSLYPLSAKEKNNKPNENIIDQLFSQNFSHYHRVSTDKIIASIIDGGYPEVLRLNSELEKRLWFSSYISTYIERDARDLGDIREINNFFKFINVIAPRSATLLNKAKIANSASLKSTTVDNYLTILALLYQVELIRPYSENIGKRFVKTPKLHLMDTGVLCHLLRIKNKQELENSHYKGQVFETFIFAELRKHISYALDNTDLFHYRTSDNKEIDFILSQGDQIVAVEVKSSSSVTKKDFKHIIEFQSKTSKQVLGVVFYMGDHVLEIGEGNIALPFGVLF</sequence>
<dbReference type="Pfam" id="PF13173">
    <property type="entry name" value="AAA_14"/>
    <property type="match status" value="1"/>
</dbReference>
<dbReference type="InterPro" id="IPR025420">
    <property type="entry name" value="DUF4143"/>
</dbReference>
<dbReference type="PANTHER" id="PTHR43566:SF2">
    <property type="entry name" value="DUF4143 DOMAIN-CONTAINING PROTEIN"/>
    <property type="match status" value="1"/>
</dbReference>
<dbReference type="GO" id="GO:0005524">
    <property type="term" value="F:ATP binding"/>
    <property type="evidence" value="ECO:0007669"/>
    <property type="project" value="UniProtKB-KW"/>
</dbReference>
<evidence type="ECO:0000313" key="3">
    <source>
        <dbReference type="EMBL" id="HFC93369.1"/>
    </source>
</evidence>
<dbReference type="InterPro" id="IPR041682">
    <property type="entry name" value="AAA_14"/>
</dbReference>
<dbReference type="EMBL" id="DRMS01000421">
    <property type="protein sequence ID" value="HFC93369.1"/>
    <property type="molecule type" value="Genomic_DNA"/>
</dbReference>
<dbReference type="SUPFAM" id="SSF52540">
    <property type="entry name" value="P-loop containing nucleoside triphosphate hydrolases"/>
    <property type="match status" value="1"/>
</dbReference>
<dbReference type="PANTHER" id="PTHR43566">
    <property type="entry name" value="CONSERVED PROTEIN"/>
    <property type="match status" value="1"/>
</dbReference>
<comment type="caution">
    <text evidence="3">The sequence shown here is derived from an EMBL/GenBank/DDBJ whole genome shotgun (WGS) entry which is preliminary data.</text>
</comment>
<feature type="domain" description="AAA" evidence="1">
    <location>
        <begin position="18"/>
        <end position="130"/>
    </location>
</feature>
<organism evidence="3">
    <name type="scientific">Leucothrix mucor</name>
    <dbReference type="NCBI Taxonomy" id="45248"/>
    <lineage>
        <taxon>Bacteria</taxon>
        <taxon>Pseudomonadati</taxon>
        <taxon>Pseudomonadota</taxon>
        <taxon>Gammaproteobacteria</taxon>
        <taxon>Thiotrichales</taxon>
        <taxon>Thiotrichaceae</taxon>
        <taxon>Leucothrix</taxon>
    </lineage>
</organism>
<keyword evidence="3" id="KW-0067">ATP-binding</keyword>
<accession>A0A7V2T4K8</accession>
<proteinExistence type="predicted"/>
<dbReference type="Pfam" id="PF13635">
    <property type="entry name" value="DUF4143"/>
    <property type="match status" value="1"/>
</dbReference>
<name>A0A7V2T4K8_LEUMU</name>